<dbReference type="Proteomes" id="UP000287651">
    <property type="component" value="Unassembled WGS sequence"/>
</dbReference>
<proteinExistence type="predicted"/>
<dbReference type="EMBL" id="AMZH03011576">
    <property type="protein sequence ID" value="RRT52611.1"/>
    <property type="molecule type" value="Genomic_DNA"/>
</dbReference>
<name>A0A426YLL4_ENSVE</name>
<gene>
    <name evidence="1" type="ORF">B296_00023138</name>
</gene>
<organism evidence="1 2">
    <name type="scientific">Ensete ventricosum</name>
    <name type="common">Abyssinian banana</name>
    <name type="synonym">Musa ensete</name>
    <dbReference type="NCBI Taxonomy" id="4639"/>
    <lineage>
        <taxon>Eukaryota</taxon>
        <taxon>Viridiplantae</taxon>
        <taxon>Streptophyta</taxon>
        <taxon>Embryophyta</taxon>
        <taxon>Tracheophyta</taxon>
        <taxon>Spermatophyta</taxon>
        <taxon>Magnoliopsida</taxon>
        <taxon>Liliopsida</taxon>
        <taxon>Zingiberales</taxon>
        <taxon>Musaceae</taxon>
        <taxon>Ensete</taxon>
    </lineage>
</organism>
<comment type="caution">
    <text evidence="1">The sequence shown here is derived from an EMBL/GenBank/DDBJ whole genome shotgun (WGS) entry which is preliminary data.</text>
</comment>
<protein>
    <submittedName>
        <fullName evidence="1">Uncharacterized protein</fullName>
    </submittedName>
</protein>
<accession>A0A426YLL4</accession>
<evidence type="ECO:0000313" key="2">
    <source>
        <dbReference type="Proteomes" id="UP000287651"/>
    </source>
</evidence>
<feature type="non-terminal residue" evidence="1">
    <location>
        <position position="1"/>
    </location>
</feature>
<dbReference type="AlphaFoldDB" id="A0A426YLL4"/>
<reference evidence="1 2" key="1">
    <citation type="journal article" date="2014" name="Agronomy (Basel)">
        <title>A Draft Genome Sequence for Ensete ventricosum, the Drought-Tolerant Tree Against Hunger.</title>
        <authorList>
            <person name="Harrison J."/>
            <person name="Moore K.A."/>
            <person name="Paszkiewicz K."/>
            <person name="Jones T."/>
            <person name="Grant M."/>
            <person name="Ambacheew D."/>
            <person name="Muzemil S."/>
            <person name="Studholme D.J."/>
        </authorList>
    </citation>
    <scope>NUCLEOTIDE SEQUENCE [LARGE SCALE GENOMIC DNA]</scope>
</reference>
<evidence type="ECO:0000313" key="1">
    <source>
        <dbReference type="EMBL" id="RRT52611.1"/>
    </source>
</evidence>
<sequence length="418" mass="45520">VHLLGQISGFAPEFTLSAKSPDLRPISPSRPNLRTCARVHPLDQISEFAPEFTLSAKSPDLRPSSPSRPNLRICARVQLLGQISGFAPEFTLSTKSPDLHPSSPSRPNLRICARVQLLGQISGFVPEFTLSAKPPDLRPNSPSRPNLRICARIHPLGQIPGFAPELTLGKSLTSQFPSSCSVGSTLAALQFPSSCSVGSTLATLQFPSSCSVRSTLATLQFPIGLENNSGCSVEEMVQPPIGEEVVSAEVERGLWRMAGPESAIVVMEQRRPNRGGRAKKVWQRLIRGGCYRRTGIAIIVGRGYRNPVIGSSACDKDRSNHCGGLRRTTWAHLRVLQVTVGSRARNPREWMVARGQVACPMVRRRRNVPPLEEEQQGRKGKADSEIGEQCLRLEGRSKSHLVPLRQATGAGVENVTFV</sequence>